<evidence type="ECO:0000259" key="2">
    <source>
        <dbReference type="Pfam" id="PF13101"/>
    </source>
</evidence>
<protein>
    <recommendedName>
        <fullName evidence="6">DUF3945 domain-containing protein</fullName>
    </recommendedName>
</protein>
<organism evidence="4 5">
    <name type="scientific">Bacteroides uniformis dnLKV2</name>
    <dbReference type="NCBI Taxonomy" id="1235787"/>
    <lineage>
        <taxon>Bacteria</taxon>
        <taxon>Pseudomonadati</taxon>
        <taxon>Bacteroidota</taxon>
        <taxon>Bacteroidia</taxon>
        <taxon>Bacteroidales</taxon>
        <taxon>Bacteroidaceae</taxon>
        <taxon>Bacteroides</taxon>
    </lineage>
</organism>
<dbReference type="Pfam" id="PF13351">
    <property type="entry name" value="DUF4099"/>
    <property type="match status" value="1"/>
</dbReference>
<accession>R9HQT7</accession>
<feature type="region of interest" description="Disordered" evidence="1">
    <location>
        <begin position="566"/>
        <end position="608"/>
    </location>
</feature>
<evidence type="ECO:0000256" key="1">
    <source>
        <dbReference type="SAM" id="MobiDB-lite"/>
    </source>
</evidence>
<dbReference type="PATRIC" id="fig|1235787.3.peg.3307"/>
<dbReference type="Proteomes" id="UP000014212">
    <property type="component" value="Unassembled WGS sequence"/>
</dbReference>
<evidence type="ECO:0008006" key="6">
    <source>
        <dbReference type="Google" id="ProtNLM"/>
    </source>
</evidence>
<name>R9HQT7_BACUN</name>
<proteinExistence type="predicted"/>
<dbReference type="HOGENOM" id="CLU_019967_0_1_10"/>
<dbReference type="Pfam" id="PF13101">
    <property type="entry name" value="DUF3945"/>
    <property type="match status" value="4"/>
</dbReference>
<gene>
    <name evidence="4" type="ORF">C801_03253</name>
</gene>
<sequence length="608" mass="69535">MAKKSARAQPEPPTPKITENEQMSDIVFILDKMELILQAVSKLDKDGRHETVPADTKHRNSFLKIDRYADMFENFLKNFWSQLKDPTRFGILSVKVKHLDDHDVRQAIEDIAAGKKTDAVEEFLKKYEITPKGKQQENTNNQNVEEMAKKQKDNEEVRMSPREVQAQQAAAAGQQPEQRAPRYNESMIDWEQLKLFGISRDYLAERGLLDQMLRGYKTNQMVPITMNFGSAVLRTDARLSFQQSANGPVVLAIHGMRQKPDLDRPYFGHIFSDEDKKNLLETGNMGRVVDLKSRSGEIVPTFISIDKLTNEVVAMKAENVFIPDEIKGVKLTEQEKNDLKEGKAIFLEGMKSQAGNDFDAKVQISAERRGIEYIFENDRVFNRQELGGVKLTKQQVEDLNLGKAIFVEDMKRKDGEYFSSFVKLDPQSGRPAYTRYNPDSPEGDREIYIPKEINGVKLTGEEREELRAGRVIFLKDMVSRKGEEFSSFIKADLETGRLSYSRTPDGFEQREQFKIPTELWGKTLTATERAQLQDGKAVFIEGMIGFDKNPFSQYVRANFNTGRLDYYNEDPTRNRNASQRNVVAQAQERRQSQGQGQQNRKPKGQSVG</sequence>
<feature type="compositionally biased region" description="Low complexity" evidence="1">
    <location>
        <begin position="162"/>
        <end position="178"/>
    </location>
</feature>
<dbReference type="InterPro" id="IPR025222">
    <property type="entry name" value="DUF3945"/>
</dbReference>
<dbReference type="EMBL" id="ASSO01000011">
    <property type="protein sequence ID" value="EOS06387.1"/>
    <property type="molecule type" value="Genomic_DNA"/>
</dbReference>
<feature type="region of interest" description="Disordered" evidence="1">
    <location>
        <begin position="131"/>
        <end position="181"/>
    </location>
</feature>
<comment type="caution">
    <text evidence="4">The sequence shown here is derived from an EMBL/GenBank/DDBJ whole genome shotgun (WGS) entry which is preliminary data.</text>
</comment>
<feature type="compositionally biased region" description="Low complexity" evidence="1">
    <location>
        <begin position="136"/>
        <end position="145"/>
    </location>
</feature>
<feature type="domain" description="DUF3945" evidence="2">
    <location>
        <begin position="383"/>
        <end position="435"/>
    </location>
</feature>
<feature type="compositionally biased region" description="Basic and acidic residues" evidence="1">
    <location>
        <begin position="146"/>
        <end position="161"/>
    </location>
</feature>
<feature type="region of interest" description="Disordered" evidence="1">
    <location>
        <begin position="1"/>
        <end position="20"/>
    </location>
</feature>
<dbReference type="RefSeq" id="WP_016274021.1">
    <property type="nucleotide sequence ID" value="NZ_KE159488.1"/>
</dbReference>
<evidence type="ECO:0000259" key="3">
    <source>
        <dbReference type="Pfam" id="PF13351"/>
    </source>
</evidence>
<evidence type="ECO:0000313" key="5">
    <source>
        <dbReference type="Proteomes" id="UP000014212"/>
    </source>
</evidence>
<evidence type="ECO:0000313" key="4">
    <source>
        <dbReference type="EMBL" id="EOS06387.1"/>
    </source>
</evidence>
<reference evidence="4 5" key="1">
    <citation type="submission" date="2013-04" db="EMBL/GenBank/DDBJ databases">
        <title>The Genome Sequence of Bacteroides uniformis dnLKV2.</title>
        <authorList>
            <consortium name="The Broad Institute Genomics Platform"/>
            <consortium name="The Broad Institute Genome Sequencing Center for Infectious Disease"/>
            <person name="Earl A."/>
            <person name="Xavier R."/>
            <person name="Kuhn K."/>
            <person name="Stappenbeck T."/>
            <person name="Walker B."/>
            <person name="Young S."/>
            <person name="Zeng Q."/>
            <person name="Gargeya S."/>
            <person name="Fitzgerald M."/>
            <person name="Haas B."/>
            <person name="Abouelleil A."/>
            <person name="Allen A.W."/>
            <person name="Alvarado L."/>
            <person name="Arachchi H.M."/>
            <person name="Berlin A.M."/>
            <person name="Chapman S.B."/>
            <person name="Gainer-Dewar J."/>
            <person name="Goldberg J."/>
            <person name="Griggs A."/>
            <person name="Gujja S."/>
            <person name="Hansen M."/>
            <person name="Howarth C."/>
            <person name="Imamovic A."/>
            <person name="Ireland A."/>
            <person name="Larimer J."/>
            <person name="McCowan C."/>
            <person name="Murphy C."/>
            <person name="Pearson M."/>
            <person name="Poon T.W."/>
            <person name="Priest M."/>
            <person name="Roberts A."/>
            <person name="Saif S."/>
            <person name="Shea T."/>
            <person name="Sisk P."/>
            <person name="Sykes S."/>
            <person name="Wortman J."/>
            <person name="Nusbaum C."/>
            <person name="Birren B."/>
        </authorList>
    </citation>
    <scope>NUCLEOTIDE SEQUENCE [LARGE SCALE GENOMIC DNA]</scope>
    <source>
        <strain evidence="5">dnLKV2</strain>
    </source>
</reference>
<dbReference type="AlphaFoldDB" id="R9HQT7"/>
<feature type="domain" description="DUF3945" evidence="2">
    <location>
        <begin position="450"/>
        <end position="502"/>
    </location>
</feature>
<feature type="domain" description="DUF3945" evidence="2">
    <location>
        <begin position="323"/>
        <end position="376"/>
    </location>
</feature>
<feature type="domain" description="DUF3945" evidence="2">
    <location>
        <begin position="516"/>
        <end position="566"/>
    </location>
</feature>
<dbReference type="InterPro" id="IPR025343">
    <property type="entry name" value="DUF4099"/>
</dbReference>
<feature type="domain" description="DUF4099" evidence="3">
    <location>
        <begin position="183"/>
        <end position="265"/>
    </location>
</feature>